<accession>A0A085WFM1</accession>
<reference evidence="3 4" key="1">
    <citation type="submission" date="2014-04" db="EMBL/GenBank/DDBJ databases">
        <title>Genome assembly of Hyalangium minutum DSM 14724.</title>
        <authorList>
            <person name="Sharma G."/>
            <person name="Subramanian S."/>
        </authorList>
    </citation>
    <scope>NUCLEOTIDE SEQUENCE [LARGE SCALE GENOMIC DNA]</scope>
    <source>
        <strain evidence="3 4">DSM 14724</strain>
    </source>
</reference>
<sequence>MSSDLEKRRFTQLHRTVQLIADLMAGKSHDRNSAAAALGIQPVSADRQLKAIARLPGVKVVKEGRRRVFRFDAAAISDPPSLAVLIGASFGASLGPLFEGTPYQKAFSDARDHLLRQSRRRGDFSEVERKFVFLSQGGEISLPEKGAQLDELIAALLEQYPVRIDYEDFASVVRSRRVEPLSLAVYNHQLYLLGRERTGELRSFRFSRIRSAEAEGRPFKYPTKAEYDPEQVFARSFGIFMMEDQPVEHVELKLHARWAAHVKSHRWHRSQRAVVLGGEVHIHLDVCVCPEVEAWVLSFGEEAEILRPQSLRDKLAKRAEALRQRYVTGG</sequence>
<protein>
    <submittedName>
        <fullName evidence="3">Transcriptional regulator, DeoR family protein</fullName>
    </submittedName>
</protein>
<organism evidence="3 4">
    <name type="scientific">Hyalangium minutum</name>
    <dbReference type="NCBI Taxonomy" id="394096"/>
    <lineage>
        <taxon>Bacteria</taxon>
        <taxon>Pseudomonadati</taxon>
        <taxon>Myxococcota</taxon>
        <taxon>Myxococcia</taxon>
        <taxon>Myxococcales</taxon>
        <taxon>Cystobacterineae</taxon>
        <taxon>Archangiaceae</taxon>
        <taxon>Hyalangium</taxon>
    </lineage>
</organism>
<dbReference type="PROSITE" id="PS52050">
    <property type="entry name" value="WYL"/>
    <property type="match status" value="1"/>
</dbReference>
<evidence type="ECO:0000259" key="2">
    <source>
        <dbReference type="Pfam" id="PF25583"/>
    </source>
</evidence>
<name>A0A085WFM1_9BACT</name>
<dbReference type="InterPro" id="IPR057727">
    <property type="entry name" value="WCX_dom"/>
</dbReference>
<evidence type="ECO:0000259" key="1">
    <source>
        <dbReference type="Pfam" id="PF13280"/>
    </source>
</evidence>
<dbReference type="EMBL" id="JMCB01000010">
    <property type="protein sequence ID" value="KFE66484.1"/>
    <property type="molecule type" value="Genomic_DNA"/>
</dbReference>
<dbReference type="PANTHER" id="PTHR34580:SF1">
    <property type="entry name" value="PROTEIN PAFC"/>
    <property type="match status" value="1"/>
</dbReference>
<feature type="domain" description="WYL" evidence="1">
    <location>
        <begin position="149"/>
        <end position="213"/>
    </location>
</feature>
<evidence type="ECO:0000313" key="3">
    <source>
        <dbReference type="EMBL" id="KFE66484.1"/>
    </source>
</evidence>
<dbReference type="PANTHER" id="PTHR34580">
    <property type="match status" value="1"/>
</dbReference>
<dbReference type="PIRSF" id="PIRSF016838">
    <property type="entry name" value="PafC"/>
    <property type="match status" value="1"/>
</dbReference>
<comment type="caution">
    <text evidence="3">The sequence shown here is derived from an EMBL/GenBank/DDBJ whole genome shotgun (WGS) entry which is preliminary data.</text>
</comment>
<feature type="domain" description="WCX" evidence="2">
    <location>
        <begin position="247"/>
        <end position="322"/>
    </location>
</feature>
<dbReference type="InterPro" id="IPR051534">
    <property type="entry name" value="CBASS_pafABC_assoc_protein"/>
</dbReference>
<evidence type="ECO:0000313" key="4">
    <source>
        <dbReference type="Proteomes" id="UP000028725"/>
    </source>
</evidence>
<dbReference type="RefSeq" id="WP_044192373.1">
    <property type="nucleotide sequence ID" value="NZ_JMCB01000010.1"/>
</dbReference>
<dbReference type="AlphaFoldDB" id="A0A085WFM1"/>
<dbReference type="Proteomes" id="UP000028725">
    <property type="component" value="Unassembled WGS sequence"/>
</dbReference>
<dbReference type="STRING" id="394096.DB31_0957"/>
<dbReference type="InterPro" id="IPR026881">
    <property type="entry name" value="WYL_dom"/>
</dbReference>
<proteinExistence type="predicted"/>
<keyword evidence="4" id="KW-1185">Reference proteome</keyword>
<dbReference type="Pfam" id="PF25583">
    <property type="entry name" value="WCX"/>
    <property type="match status" value="1"/>
</dbReference>
<dbReference type="InterPro" id="IPR028349">
    <property type="entry name" value="PafC-like"/>
</dbReference>
<gene>
    <name evidence="3" type="ORF">DB31_0957</name>
</gene>
<dbReference type="OrthoDB" id="9787242at2"/>
<dbReference type="Pfam" id="PF13280">
    <property type="entry name" value="WYL"/>
    <property type="match status" value="1"/>
</dbReference>